<reference evidence="4" key="1">
    <citation type="submission" date="2023-03" db="EMBL/GenBank/DDBJ databases">
        <title>Massive genome expansion in bonnet fungi (Mycena s.s.) driven by repeated elements and novel gene families across ecological guilds.</title>
        <authorList>
            <consortium name="Lawrence Berkeley National Laboratory"/>
            <person name="Harder C.B."/>
            <person name="Miyauchi S."/>
            <person name="Viragh M."/>
            <person name="Kuo A."/>
            <person name="Thoen E."/>
            <person name="Andreopoulos B."/>
            <person name="Lu D."/>
            <person name="Skrede I."/>
            <person name="Drula E."/>
            <person name="Henrissat B."/>
            <person name="Morin E."/>
            <person name="Kohler A."/>
            <person name="Barry K."/>
            <person name="LaButti K."/>
            <person name="Morin E."/>
            <person name="Salamov A."/>
            <person name="Lipzen A."/>
            <person name="Mereny Z."/>
            <person name="Hegedus B."/>
            <person name="Baldrian P."/>
            <person name="Stursova M."/>
            <person name="Weitz H."/>
            <person name="Taylor A."/>
            <person name="Grigoriev I.V."/>
            <person name="Nagy L.G."/>
            <person name="Martin F."/>
            <person name="Kauserud H."/>
        </authorList>
    </citation>
    <scope>NUCLEOTIDE SEQUENCE</scope>
    <source>
        <strain evidence="4">9144</strain>
    </source>
</reference>
<dbReference type="InterPro" id="IPR050300">
    <property type="entry name" value="GDXG_lipolytic_enzyme"/>
</dbReference>
<dbReference type="InterPro" id="IPR029058">
    <property type="entry name" value="AB_hydrolase_fold"/>
</dbReference>
<feature type="domain" description="Peptidase S9 prolyl oligopeptidase catalytic" evidence="2">
    <location>
        <begin position="273"/>
        <end position="330"/>
    </location>
</feature>
<name>A0AAD6YJ06_9AGAR</name>
<keyword evidence="1 4" id="KW-0378">Hydrolase</keyword>
<accession>A0AAD6YJ06</accession>
<dbReference type="Proteomes" id="UP001219525">
    <property type="component" value="Unassembled WGS sequence"/>
</dbReference>
<dbReference type="AlphaFoldDB" id="A0AAD6YJ06"/>
<gene>
    <name evidence="4" type="ORF">GGX14DRAFT_444349</name>
</gene>
<sequence length="358" mass="39022">MDCLDVCYKKTGDTRVHLNVYPPGIESQSPYPLLPAVVYFHGGGLTVGTRTSWFPTWLKSRVVAAGSVFISADYRLLPGATLPDIIDDIKDLFSFLAGDVCFKTDGDCRFGIDAQSLVVAGSSAGGTCAYLAATHASPRPKAVLAIYAMFGNAFNSHTLIPKTHVFFRGREILDPKNFSEFLYPNCTHLNPISESELAYHPASSPTPGWPANPRMPLTRLYLQLGVMLDYCTGQHDPSLSARLRPLLESAAPHDSLALQAAAHALVPPALHQLFPQFNVSPQFPPTFLCHGSADSAVLCDESRHMAALLRRAGVSTRLLVIDGAEHSFDYVPDAEALYSSHFDEMPEFLINFLKDTGP</sequence>
<proteinExistence type="predicted"/>
<dbReference type="InterPro" id="IPR013094">
    <property type="entry name" value="AB_hydrolase_3"/>
</dbReference>
<evidence type="ECO:0000259" key="3">
    <source>
        <dbReference type="Pfam" id="PF07859"/>
    </source>
</evidence>
<organism evidence="4 5">
    <name type="scientific">Mycena pura</name>
    <dbReference type="NCBI Taxonomy" id="153505"/>
    <lineage>
        <taxon>Eukaryota</taxon>
        <taxon>Fungi</taxon>
        <taxon>Dikarya</taxon>
        <taxon>Basidiomycota</taxon>
        <taxon>Agaricomycotina</taxon>
        <taxon>Agaricomycetes</taxon>
        <taxon>Agaricomycetidae</taxon>
        <taxon>Agaricales</taxon>
        <taxon>Marasmiineae</taxon>
        <taxon>Mycenaceae</taxon>
        <taxon>Mycena</taxon>
    </lineage>
</organism>
<dbReference type="PANTHER" id="PTHR48081:SF3">
    <property type="entry name" value="ALPHA_BETA HYDROLASE FOLD-3 DOMAIN-CONTAINING PROTEIN"/>
    <property type="match status" value="1"/>
</dbReference>
<evidence type="ECO:0000259" key="2">
    <source>
        <dbReference type="Pfam" id="PF00326"/>
    </source>
</evidence>
<dbReference type="Pfam" id="PF07859">
    <property type="entry name" value="Abhydrolase_3"/>
    <property type="match status" value="1"/>
</dbReference>
<feature type="domain" description="Alpha/beta hydrolase fold-3" evidence="3">
    <location>
        <begin position="37"/>
        <end position="150"/>
    </location>
</feature>
<dbReference type="GO" id="GO:0008236">
    <property type="term" value="F:serine-type peptidase activity"/>
    <property type="evidence" value="ECO:0007669"/>
    <property type="project" value="InterPro"/>
</dbReference>
<dbReference type="Pfam" id="PF00326">
    <property type="entry name" value="Peptidase_S9"/>
    <property type="match status" value="1"/>
</dbReference>
<dbReference type="PANTHER" id="PTHR48081">
    <property type="entry name" value="AB HYDROLASE SUPERFAMILY PROTEIN C4A8.06C"/>
    <property type="match status" value="1"/>
</dbReference>
<protein>
    <submittedName>
        <fullName evidence="4">Alpha/Beta hydrolase protein</fullName>
    </submittedName>
</protein>
<evidence type="ECO:0000256" key="1">
    <source>
        <dbReference type="ARBA" id="ARBA00022801"/>
    </source>
</evidence>
<comment type="caution">
    <text evidence="4">The sequence shown here is derived from an EMBL/GenBank/DDBJ whole genome shotgun (WGS) entry which is preliminary data.</text>
</comment>
<evidence type="ECO:0000313" key="4">
    <source>
        <dbReference type="EMBL" id="KAJ7213878.1"/>
    </source>
</evidence>
<dbReference type="InterPro" id="IPR001375">
    <property type="entry name" value="Peptidase_S9_cat"/>
</dbReference>
<evidence type="ECO:0000313" key="5">
    <source>
        <dbReference type="Proteomes" id="UP001219525"/>
    </source>
</evidence>
<dbReference type="SUPFAM" id="SSF53474">
    <property type="entry name" value="alpha/beta-Hydrolases"/>
    <property type="match status" value="1"/>
</dbReference>
<keyword evidence="5" id="KW-1185">Reference proteome</keyword>
<dbReference type="Gene3D" id="3.40.50.1820">
    <property type="entry name" value="alpha/beta hydrolase"/>
    <property type="match status" value="1"/>
</dbReference>
<dbReference type="GO" id="GO:0006508">
    <property type="term" value="P:proteolysis"/>
    <property type="evidence" value="ECO:0007669"/>
    <property type="project" value="InterPro"/>
</dbReference>
<feature type="non-terminal residue" evidence="4">
    <location>
        <position position="358"/>
    </location>
</feature>
<dbReference type="EMBL" id="JARJCW010000020">
    <property type="protein sequence ID" value="KAJ7213878.1"/>
    <property type="molecule type" value="Genomic_DNA"/>
</dbReference>